<organism evidence="1 2">
    <name type="scientific">Acidianus hospitalis</name>
    <dbReference type="NCBI Taxonomy" id="563177"/>
    <lineage>
        <taxon>Archaea</taxon>
        <taxon>Thermoproteota</taxon>
        <taxon>Thermoprotei</taxon>
        <taxon>Sulfolobales</taxon>
        <taxon>Sulfolobaceae</taxon>
        <taxon>Acidianus</taxon>
    </lineage>
</organism>
<dbReference type="PANTHER" id="PTHR34237:SF4">
    <property type="entry name" value="PAREP1 FAMILY PROTEIN"/>
    <property type="match status" value="1"/>
</dbReference>
<protein>
    <recommendedName>
        <fullName evidence="3">PaREP1 family protein</fullName>
    </recommendedName>
</protein>
<sequence>MRNLILKYLEEADEFLNKGDLVDACEKYYKATEDFLKYIAIVDNMSEILNQVNAKNYWESELLFKIVKKKVELKDIWKAAWKLHTDCFHEERMNLSEVKTLASIIKVISNRI</sequence>
<evidence type="ECO:0000313" key="2">
    <source>
        <dbReference type="Proteomes" id="UP000245638"/>
    </source>
</evidence>
<dbReference type="Proteomes" id="UP000245638">
    <property type="component" value="Unassembled WGS sequence"/>
</dbReference>
<dbReference type="EMBL" id="QEFD01000207">
    <property type="protein sequence ID" value="PVU74508.1"/>
    <property type="molecule type" value="Genomic_DNA"/>
</dbReference>
<dbReference type="InterPro" id="IPR010268">
    <property type="entry name" value="PaREP1"/>
</dbReference>
<reference evidence="1 2" key="1">
    <citation type="journal article" date="2015" name="Appl. Environ. Microbiol.">
        <title>Nanoarchaeota, Their Sulfolobales Host, and Nanoarchaeota Virus Distribution across Yellowstone National Park Hot Springs.</title>
        <authorList>
            <person name="Munson-McGee J.H."/>
            <person name="Field E.K."/>
            <person name="Bateson M."/>
            <person name="Rooney C."/>
            <person name="Stepanauskas R."/>
            <person name="Young M.J."/>
        </authorList>
    </citation>
    <scope>NUCLEOTIDE SEQUENCE [LARGE SCALE GENOMIC DNA]</scope>
    <source>
        <strain evidence="1">SCGC AC-742_N10</strain>
    </source>
</reference>
<gene>
    <name evidence="1" type="ORF">DDW13_07160</name>
</gene>
<evidence type="ECO:0008006" key="3">
    <source>
        <dbReference type="Google" id="ProtNLM"/>
    </source>
</evidence>
<accession>A0A2T9X331</accession>
<dbReference type="AlphaFoldDB" id="A0A2T9X331"/>
<proteinExistence type="predicted"/>
<comment type="caution">
    <text evidence="1">The sequence shown here is derived from an EMBL/GenBank/DDBJ whole genome shotgun (WGS) entry which is preliminary data.</text>
</comment>
<dbReference type="Gene3D" id="1.20.120.330">
    <property type="entry name" value="Nucleotidyltransferases domain 2"/>
    <property type="match status" value="1"/>
</dbReference>
<dbReference type="PANTHER" id="PTHR34237">
    <property type="entry name" value="PAREP8-RELATED"/>
    <property type="match status" value="1"/>
</dbReference>
<name>A0A2T9X331_9CREN</name>
<evidence type="ECO:0000313" key="1">
    <source>
        <dbReference type="EMBL" id="PVU74508.1"/>
    </source>
</evidence>
<dbReference type="Pfam" id="PF05942">
    <property type="entry name" value="PaREP1"/>
    <property type="match status" value="1"/>
</dbReference>